<dbReference type="InterPro" id="IPR011395">
    <property type="entry name" value="Glyco_hydro_67_aGlcAse"/>
</dbReference>
<dbReference type="Pfam" id="PF07477">
    <property type="entry name" value="Glyco_hydro_67C"/>
    <property type="match status" value="1"/>
</dbReference>
<dbReference type="PIRSF" id="PIRSF029900">
    <property type="entry name" value="Alpha-glucuronds"/>
    <property type="match status" value="1"/>
</dbReference>
<evidence type="ECO:0000259" key="13">
    <source>
        <dbReference type="Pfam" id="PF07488"/>
    </source>
</evidence>
<dbReference type="Gene3D" id="3.20.20.80">
    <property type="entry name" value="Glycosidases"/>
    <property type="match status" value="1"/>
</dbReference>
<comment type="subunit">
    <text evidence="10">Homodimer.</text>
</comment>
<keyword evidence="3 8" id="KW-0378">Hydrolase</keyword>
<protein>
    <recommendedName>
        <fullName evidence="10">Xylan alpha-1,2-glucuronidase</fullName>
        <ecNumber evidence="10">3.2.1.131</ecNumber>
    </recommendedName>
</protein>
<proteinExistence type="inferred from homology"/>
<keyword evidence="6 10" id="KW-0624">Polysaccharide degradation</keyword>
<dbReference type="Pfam" id="PF07488">
    <property type="entry name" value="Glyco_hydro_67M"/>
    <property type="match status" value="1"/>
</dbReference>
<dbReference type="InterPro" id="IPR005154">
    <property type="entry name" value="Glyco_hydro_67_aGlcAse_N"/>
</dbReference>
<dbReference type="Gene3D" id="3.90.1330.10">
    <property type="entry name" value="Alpha-glucuronidase, C-terminal domain"/>
    <property type="match status" value="1"/>
</dbReference>
<reference evidence="15" key="1">
    <citation type="submission" date="2017-01" db="EMBL/GenBank/DDBJ databases">
        <authorList>
            <person name="Varghese N."/>
            <person name="Submissions S."/>
        </authorList>
    </citation>
    <scope>NUCLEOTIDE SEQUENCE [LARGE SCALE GENOMIC DNA]</scope>
    <source>
        <strain evidence="15">ATCC 700103</strain>
    </source>
</reference>
<dbReference type="FunFam" id="3.20.20.80:FF:000096">
    <property type="entry name" value="Xylan alpha-1,2-glucuronidase"/>
    <property type="match status" value="1"/>
</dbReference>
<feature type="domain" description="Glycosyl hydrolase family 67 C-terminal" evidence="12">
    <location>
        <begin position="472"/>
        <end position="694"/>
    </location>
</feature>
<evidence type="ECO:0000259" key="11">
    <source>
        <dbReference type="Pfam" id="PF03648"/>
    </source>
</evidence>
<dbReference type="RefSeq" id="WP_076545548.1">
    <property type="nucleotide sequence ID" value="NZ_FTNC01000017.1"/>
</dbReference>
<evidence type="ECO:0000313" key="14">
    <source>
        <dbReference type="EMBL" id="SIR24522.1"/>
    </source>
</evidence>
<feature type="domain" description="Alpha glucuronidase N-terminal" evidence="11">
    <location>
        <begin position="16"/>
        <end position="141"/>
    </location>
</feature>
<dbReference type="Proteomes" id="UP000185669">
    <property type="component" value="Unassembled WGS sequence"/>
</dbReference>
<dbReference type="EC" id="3.2.1.131" evidence="10"/>
<evidence type="ECO:0000256" key="8">
    <source>
        <dbReference type="PIRNR" id="PIRNR029900"/>
    </source>
</evidence>
<evidence type="ECO:0000256" key="6">
    <source>
        <dbReference type="ARBA" id="ARBA00023326"/>
    </source>
</evidence>
<feature type="active site" description="Proton acceptor" evidence="9">
    <location>
        <position position="383"/>
    </location>
</feature>
<comment type="similarity">
    <text evidence="1 8 10">Belongs to the glycosyl hydrolase 67 family.</text>
</comment>
<dbReference type="Pfam" id="PF03648">
    <property type="entry name" value="Glyco_hydro_67N"/>
    <property type="match status" value="1"/>
</dbReference>
<keyword evidence="5 8" id="KW-0326">Glycosidase</keyword>
<organism evidence="14 15">
    <name type="scientific">Halanaerobium kushneri</name>
    <dbReference type="NCBI Taxonomy" id="56779"/>
    <lineage>
        <taxon>Bacteria</taxon>
        <taxon>Bacillati</taxon>
        <taxon>Bacillota</taxon>
        <taxon>Clostridia</taxon>
        <taxon>Halanaerobiales</taxon>
        <taxon>Halanaerobiaceae</taxon>
        <taxon>Halanaerobium</taxon>
    </lineage>
</organism>
<sequence length="697" mass="80223">MSIKKFINKKSKAYQAWLSYEKLSDNYLNKNEELLSNISVYGKTNLSASIKEELKRALPKFLAADFKLNFKDRYQNKILIAAETEVKEIAAGSKEISSILNNVEFGELDEEGYLIKYFKEQDLLLLTAASDQGLLYGVFALLREIQQENDLLELDLLSNPKNNLRMLNHWDNLDGSIERGYAGKSIFYKDNQLVNDLKRIRDYARMLASIGINALSINNVNVSYQETRLIDDKIEMVITIADILRDYGITTYLSANYASPMQLSSIDTADPLDEKVRLWWKEKTAEIYDEIPDFGGFVVKADSEGRPGPFTYGRSHADGANMMAEALEPHGGLLIWRCFVYNCQQDWRDKETDRARAAYDNFKDLDGQFKENVLLQIKNGPMDFQVREPITPLFGAMPETNQVLELQVTQEYTGQQKDLCYLIPQWKKVTDFDTYAEGENTPVKRIVDGSTYNQKNTGFAAVVNVGNDQNWTGHHLAQANLYGYGRLAWNPDLSAVKITEEWIKITFGQDQEVMESLLRMLLYSWSIYEDYTSPLGIGWMVNPGHHYGVNVNGYEYSRWGTYHRADHEGIGVDRSVATGTGYAGQYFKENAEKYETIENCPDELLLFFHHVPYTHELDSGKTVIQHIYDSHFRGVAAVKELQGHWEKLEEKVDSEIFENVNKRLKMQLDNAVEWRDQVNTYFHRISGIDDKFDRKIY</sequence>
<evidence type="ECO:0000256" key="4">
    <source>
        <dbReference type="ARBA" id="ARBA00023277"/>
    </source>
</evidence>
<feature type="domain" description="Glycosyl hydrolase family 67 catalytic" evidence="13">
    <location>
        <begin position="145"/>
        <end position="471"/>
    </location>
</feature>
<dbReference type="GO" id="GO:0005576">
    <property type="term" value="C:extracellular region"/>
    <property type="evidence" value="ECO:0007669"/>
    <property type="project" value="InterPro"/>
</dbReference>
<dbReference type="InterPro" id="IPR017853">
    <property type="entry name" value="GH"/>
</dbReference>
<evidence type="ECO:0000313" key="15">
    <source>
        <dbReference type="Proteomes" id="UP000185669"/>
    </source>
</evidence>
<evidence type="ECO:0000256" key="2">
    <source>
        <dbReference type="ARBA" id="ARBA00022651"/>
    </source>
</evidence>
<dbReference type="AlphaFoldDB" id="A0A1N6ZC95"/>
<dbReference type="GO" id="GO:2000886">
    <property type="term" value="P:glucuronoxylan catabolic process"/>
    <property type="evidence" value="ECO:0007669"/>
    <property type="project" value="UniProtKB-ARBA"/>
</dbReference>
<feature type="active site" description="Proton donor" evidence="9">
    <location>
        <position position="304"/>
    </location>
</feature>
<dbReference type="OrthoDB" id="339499at2"/>
<dbReference type="STRING" id="56779.SAMN05421834_11740"/>
<dbReference type="InterPro" id="IPR011100">
    <property type="entry name" value="Glyco_hydro_67_cat"/>
</dbReference>
<evidence type="ECO:0000256" key="7">
    <source>
        <dbReference type="ARBA" id="ARBA00052795"/>
    </source>
</evidence>
<dbReference type="Gene3D" id="3.30.379.10">
    <property type="entry name" value="Chitobiase/beta-hexosaminidase domain 2-like"/>
    <property type="match status" value="1"/>
</dbReference>
<keyword evidence="4 10" id="KW-0119">Carbohydrate metabolism</keyword>
<dbReference type="GO" id="GO:0046559">
    <property type="term" value="F:alpha-glucuronidase activity"/>
    <property type="evidence" value="ECO:0007669"/>
    <property type="project" value="InterPro"/>
</dbReference>
<name>A0A1N6ZC95_9FIRM</name>
<evidence type="ECO:0000256" key="9">
    <source>
        <dbReference type="PIRSR" id="PIRSR029900-1"/>
    </source>
</evidence>
<dbReference type="EMBL" id="FTNC01000017">
    <property type="protein sequence ID" value="SIR24522.1"/>
    <property type="molecule type" value="Genomic_DNA"/>
</dbReference>
<keyword evidence="2 8" id="KW-0858">Xylan degradation</keyword>
<evidence type="ECO:0000256" key="5">
    <source>
        <dbReference type="ARBA" id="ARBA00023295"/>
    </source>
</evidence>
<keyword evidence="15" id="KW-1185">Reference proteome</keyword>
<evidence type="ECO:0000256" key="1">
    <source>
        <dbReference type="ARBA" id="ARBA00008833"/>
    </source>
</evidence>
<accession>A0A1N6ZC95</accession>
<dbReference type="GO" id="GO:0033939">
    <property type="term" value="F:xylan alpha-1,2-glucuronosidase activity"/>
    <property type="evidence" value="ECO:0007669"/>
    <property type="project" value="UniProtKB-EC"/>
</dbReference>
<evidence type="ECO:0000259" key="12">
    <source>
        <dbReference type="Pfam" id="PF07477"/>
    </source>
</evidence>
<dbReference type="InterPro" id="IPR011099">
    <property type="entry name" value="Glyco_hydro_67_C"/>
</dbReference>
<feature type="active site" description="Proton acceptor" evidence="9">
    <location>
        <position position="411"/>
    </location>
</feature>
<comment type="catalytic activity">
    <reaction evidence="7 10">
        <text>Hydrolysis of (1-&gt;2)-alpha-D-(4-O-methyl)glucuronosyl links in the main chain of hardwood xylans.</text>
        <dbReference type="EC" id="3.2.1.131"/>
    </reaction>
</comment>
<gene>
    <name evidence="14" type="ORF">SAMN05421834_11740</name>
</gene>
<dbReference type="SUPFAM" id="SSF51445">
    <property type="entry name" value="(Trans)glycosidases"/>
    <property type="match status" value="1"/>
</dbReference>
<dbReference type="PANTHER" id="PTHR39207:SF1">
    <property type="entry name" value="ALPHA-GLUCURONIDASE A"/>
    <property type="match status" value="1"/>
</dbReference>
<dbReference type="PANTHER" id="PTHR39207">
    <property type="entry name" value="ALPHA-GLUCURONIDASE A"/>
    <property type="match status" value="1"/>
</dbReference>
<dbReference type="SUPFAM" id="SSF55545">
    <property type="entry name" value="beta-N-acetylhexosaminidase-like domain"/>
    <property type="match status" value="1"/>
</dbReference>
<evidence type="ECO:0000256" key="3">
    <source>
        <dbReference type="ARBA" id="ARBA00022801"/>
    </source>
</evidence>
<dbReference type="InterPro" id="IPR037054">
    <property type="entry name" value="A-glucoronidase_C_sf"/>
</dbReference>
<evidence type="ECO:0000256" key="10">
    <source>
        <dbReference type="RuleBase" id="RU361198"/>
    </source>
</evidence>
<dbReference type="InterPro" id="IPR029018">
    <property type="entry name" value="Hex-like_dom2"/>
</dbReference>